<evidence type="ECO:0000313" key="1">
    <source>
        <dbReference type="EMBL" id="KGT86493.1"/>
    </source>
</evidence>
<reference evidence="1 2" key="1">
    <citation type="submission" date="2014-10" db="EMBL/GenBank/DDBJ databases">
        <title>Genome sequence of Erwinia typographi M043b.</title>
        <authorList>
            <person name="Chan K.-G."/>
            <person name="Tan W.-S."/>
        </authorList>
    </citation>
    <scope>NUCLEOTIDE SEQUENCE [LARGE SCALE GENOMIC DNA]</scope>
    <source>
        <strain evidence="1 2">M043b</strain>
    </source>
</reference>
<dbReference type="OrthoDB" id="9804061at2"/>
<keyword evidence="2" id="KW-1185">Reference proteome</keyword>
<name>A0A0A3ZLC4_9GAMM</name>
<dbReference type="Proteomes" id="UP000030351">
    <property type="component" value="Unassembled WGS sequence"/>
</dbReference>
<dbReference type="RefSeq" id="WP_034899261.1">
    <property type="nucleotide sequence ID" value="NZ_JRUQ01000093.1"/>
</dbReference>
<dbReference type="AlphaFoldDB" id="A0A0A3ZLC4"/>
<dbReference type="Gene3D" id="3.40.190.10">
    <property type="entry name" value="Periplasmic binding protein-like II"/>
    <property type="match status" value="1"/>
</dbReference>
<dbReference type="SUPFAM" id="SSF53850">
    <property type="entry name" value="Periplasmic binding protein-like II"/>
    <property type="match status" value="1"/>
</dbReference>
<evidence type="ECO:0000313" key="2">
    <source>
        <dbReference type="Proteomes" id="UP000030351"/>
    </source>
</evidence>
<proteinExistence type="predicted"/>
<sequence length="371" mass="40691">MKAIKGLTWDHPRGYRPLQAWAREDRSVNVEWDIQKLEGFESHPIDELAEKYDLLIVDNPGIGEAAEKHCLRPLETFLSDEQLLFLKESSTGSSFDSYVYADQHWAVPVDAASQVCALSGAAASTRPETWQQVCEYSQIHKGQVALSLGGPHALLTFYSISQSLGGTLFSGNDFVLSRETGVEALKIMQAIFVNQQKELVNLNPIGLLDRMAAGDFELCPAIFGYINYSTPETGIAVRFADIPHCGDPALRGSVLGGTGLAISVRCEPTPELIEHIMRYVSDSVQTTLVVENGGQPSNARAWRNVRANALTGDFFSGTYDTVSAAYVRPKYDGYIHFQDSSSALIREGLLAGVAAEQIFDSVKENHGRFLP</sequence>
<dbReference type="STRING" id="371042.NG99_25455"/>
<dbReference type="EMBL" id="JRUQ01000093">
    <property type="protein sequence ID" value="KGT86493.1"/>
    <property type="molecule type" value="Genomic_DNA"/>
</dbReference>
<accession>A0A0A3ZLC4</accession>
<comment type="caution">
    <text evidence="1">The sequence shown here is derived from an EMBL/GenBank/DDBJ whole genome shotgun (WGS) entry which is preliminary data.</text>
</comment>
<gene>
    <name evidence="1" type="ORF">NG99_25455</name>
</gene>
<dbReference type="eggNOG" id="COG1653">
    <property type="taxonomic scope" value="Bacteria"/>
</dbReference>
<evidence type="ECO:0008006" key="3">
    <source>
        <dbReference type="Google" id="ProtNLM"/>
    </source>
</evidence>
<organism evidence="1 2">
    <name type="scientific">Erwinia typographi</name>
    <dbReference type="NCBI Taxonomy" id="371042"/>
    <lineage>
        <taxon>Bacteria</taxon>
        <taxon>Pseudomonadati</taxon>
        <taxon>Pseudomonadota</taxon>
        <taxon>Gammaproteobacteria</taxon>
        <taxon>Enterobacterales</taxon>
        <taxon>Erwiniaceae</taxon>
        <taxon>Erwinia</taxon>
    </lineage>
</organism>
<protein>
    <recommendedName>
        <fullName evidence="3">ABC transporter substrate-binding protein</fullName>
    </recommendedName>
</protein>